<organism evidence="2 3">
    <name type="scientific">Lolium multiflorum</name>
    <name type="common">Italian ryegrass</name>
    <name type="synonym">Lolium perenne subsp. multiflorum</name>
    <dbReference type="NCBI Taxonomy" id="4521"/>
    <lineage>
        <taxon>Eukaryota</taxon>
        <taxon>Viridiplantae</taxon>
        <taxon>Streptophyta</taxon>
        <taxon>Embryophyta</taxon>
        <taxon>Tracheophyta</taxon>
        <taxon>Spermatophyta</taxon>
        <taxon>Magnoliopsida</taxon>
        <taxon>Liliopsida</taxon>
        <taxon>Poales</taxon>
        <taxon>Poaceae</taxon>
        <taxon>BOP clade</taxon>
        <taxon>Pooideae</taxon>
        <taxon>Poodae</taxon>
        <taxon>Poeae</taxon>
        <taxon>Poeae Chloroplast Group 2 (Poeae type)</taxon>
        <taxon>Loliodinae</taxon>
        <taxon>Loliinae</taxon>
        <taxon>Lolium</taxon>
    </lineage>
</organism>
<feature type="compositionally biased region" description="Low complexity" evidence="1">
    <location>
        <begin position="146"/>
        <end position="162"/>
    </location>
</feature>
<comment type="caution">
    <text evidence="2">The sequence shown here is derived from an EMBL/GenBank/DDBJ whole genome shotgun (WGS) entry which is preliminary data.</text>
</comment>
<gene>
    <name evidence="2" type="ORF">QYE76_053701</name>
</gene>
<name>A0AAD8WK40_LOLMU</name>
<dbReference type="AlphaFoldDB" id="A0AAD8WK40"/>
<evidence type="ECO:0000313" key="3">
    <source>
        <dbReference type="Proteomes" id="UP001231189"/>
    </source>
</evidence>
<proteinExistence type="predicted"/>
<feature type="region of interest" description="Disordered" evidence="1">
    <location>
        <begin position="134"/>
        <end position="209"/>
    </location>
</feature>
<sequence length="233" mass="25423">MDRQEREGATANGFGCRWLQIAEARALLNARYPVPSEMCCPGGGALSRGGLPVSPVPMGTERDVEIYDHFWELLTPESGTTRGGRRTRTKRGRHSHSSSSAPGRTLAWVLGSIADGNDPPLQMPPRQLQLAALRGNGQWAARRKASSSSRSSSSQSSSSRGSSARRRHGGGGVVISKRHQPSLPRQHEWTPPPEYKAKDDPEEFPGMRQAQLESFAATDEFAEAWSAADHRRA</sequence>
<feature type="region of interest" description="Disordered" evidence="1">
    <location>
        <begin position="76"/>
        <end position="103"/>
    </location>
</feature>
<evidence type="ECO:0000256" key="1">
    <source>
        <dbReference type="SAM" id="MobiDB-lite"/>
    </source>
</evidence>
<evidence type="ECO:0000313" key="2">
    <source>
        <dbReference type="EMBL" id="KAK1665542.1"/>
    </source>
</evidence>
<accession>A0AAD8WK40</accession>
<dbReference type="EMBL" id="JAUUTY010000003">
    <property type="protein sequence ID" value="KAK1665542.1"/>
    <property type="molecule type" value="Genomic_DNA"/>
</dbReference>
<feature type="compositionally biased region" description="Basic residues" evidence="1">
    <location>
        <begin position="83"/>
        <end position="96"/>
    </location>
</feature>
<reference evidence="2" key="1">
    <citation type="submission" date="2023-07" db="EMBL/GenBank/DDBJ databases">
        <title>A chromosome-level genome assembly of Lolium multiflorum.</title>
        <authorList>
            <person name="Chen Y."/>
            <person name="Copetti D."/>
            <person name="Kolliker R."/>
            <person name="Studer B."/>
        </authorList>
    </citation>
    <scope>NUCLEOTIDE SEQUENCE</scope>
    <source>
        <strain evidence="2">02402/16</strain>
        <tissue evidence="2">Leaf</tissue>
    </source>
</reference>
<dbReference type="Proteomes" id="UP001231189">
    <property type="component" value="Unassembled WGS sequence"/>
</dbReference>
<protein>
    <submittedName>
        <fullName evidence="2">Uncharacterized protein</fullName>
    </submittedName>
</protein>
<keyword evidence="3" id="KW-1185">Reference proteome</keyword>